<evidence type="ECO:0000313" key="1">
    <source>
        <dbReference type="EMBL" id="BAJ77061.1"/>
    </source>
</evidence>
<reference evidence="1" key="2">
    <citation type="submission" date="2011-02" db="EMBL/GenBank/DDBJ databases">
        <title>Genetic factors for stable replication of pLS32 in Bacillus subtilis.</title>
        <authorList>
            <person name="Itaya M."/>
        </authorList>
    </citation>
    <scope>NUCLEOTIDE SEQUENCE</scope>
    <source>
        <strain evidence="1">IAM 11631</strain>
        <plasmid evidence="1">pLS32</plasmid>
    </source>
</reference>
<proteinExistence type="predicted"/>
<protein>
    <submittedName>
        <fullName evidence="1">Uncharacterized protein</fullName>
    </submittedName>
</protein>
<dbReference type="EMBL" id="AB615353">
    <property type="protein sequence ID" value="BAJ77061.1"/>
    <property type="molecule type" value="Genomic_DNA"/>
</dbReference>
<reference evidence="1" key="1">
    <citation type="journal article" date="1997" name="Proc. Natl. Acad. Sci. U.S.A.">
        <title>Experimental surgery to create subgenomes of Bacillus subtilis 168.</title>
        <authorList>
            <person name="Itaya M."/>
            <person name="Tanaka T."/>
        </authorList>
    </citation>
    <scope>NUCLEOTIDE SEQUENCE</scope>
    <source>
        <strain evidence="1">IAM 11631</strain>
        <plasmid evidence="1">pLS32</plasmid>
    </source>
</reference>
<dbReference type="RefSeq" id="WP_009968683.1">
    <property type="nucleotide sequence ID" value="NC_015149.1"/>
</dbReference>
<keyword evidence="1" id="KW-0614">Plasmid</keyword>
<organism evidence="1">
    <name type="scientific">Bacillus subtilis subsp. natto</name>
    <dbReference type="NCBI Taxonomy" id="86029"/>
    <lineage>
        <taxon>Bacteria</taxon>
        <taxon>Bacillati</taxon>
        <taxon>Bacillota</taxon>
        <taxon>Bacilli</taxon>
        <taxon>Bacillales</taxon>
        <taxon>Bacillaceae</taxon>
        <taxon>Bacillus</taxon>
    </lineage>
</organism>
<accession>E9RJG6</accession>
<geneLocation type="plasmid" evidence="1">
    <name>pLS32</name>
</geneLocation>
<name>E9RJG6_BACNA</name>
<dbReference type="AlphaFoldDB" id="E9RJG6"/>
<sequence length="51" mass="6189">MKIEIKEKDLLEIQDLIMRSYSFIKDGPVPELEKELYETVHKIDRIIRNEE</sequence>
<dbReference type="SMR" id="E9RJG6"/>